<feature type="region of interest" description="Disordered" evidence="1">
    <location>
        <begin position="329"/>
        <end position="405"/>
    </location>
</feature>
<keyword evidence="4" id="KW-1185">Reference proteome</keyword>
<comment type="caution">
    <text evidence="3">The sequence shown here is derived from an EMBL/GenBank/DDBJ whole genome shotgun (WGS) entry which is preliminary data.</text>
</comment>
<evidence type="ECO:0000313" key="4">
    <source>
        <dbReference type="Proteomes" id="UP000324585"/>
    </source>
</evidence>
<dbReference type="GO" id="GO:0016807">
    <property type="term" value="F:cysteine-type carboxypeptidase activity"/>
    <property type="evidence" value="ECO:0007669"/>
    <property type="project" value="TreeGrafter"/>
</dbReference>
<dbReference type="InterPro" id="IPR007518">
    <property type="entry name" value="MINDY"/>
</dbReference>
<dbReference type="PANTHER" id="PTHR18063:SF6">
    <property type="entry name" value="UBIQUITIN CARBOXYL-TERMINAL HYDROLASE"/>
    <property type="match status" value="1"/>
</dbReference>
<dbReference type="Pfam" id="PF04424">
    <property type="entry name" value="MINDY_DUB"/>
    <property type="match status" value="1"/>
</dbReference>
<dbReference type="GO" id="GO:1990380">
    <property type="term" value="F:K48-linked deubiquitinase activity"/>
    <property type="evidence" value="ECO:0007669"/>
    <property type="project" value="InterPro"/>
</dbReference>
<dbReference type="Proteomes" id="UP000324585">
    <property type="component" value="Unassembled WGS sequence"/>
</dbReference>
<dbReference type="OMA" id="ILFRNSH"/>
<dbReference type="GO" id="GO:0071108">
    <property type="term" value="P:protein K48-linked deubiquitination"/>
    <property type="evidence" value="ECO:0007669"/>
    <property type="project" value="TreeGrafter"/>
</dbReference>
<accession>A0A5J4YQ73</accession>
<protein>
    <submittedName>
        <fullName evidence="3">Ubiquitin carboxyl-terminal hydrolase MINDY-1</fullName>
    </submittedName>
</protein>
<feature type="compositionally biased region" description="Low complexity" evidence="1">
    <location>
        <begin position="365"/>
        <end position="394"/>
    </location>
</feature>
<proteinExistence type="predicted"/>
<name>A0A5J4YQ73_PORPP</name>
<dbReference type="AlphaFoldDB" id="A0A5J4YQ73"/>
<organism evidence="3 4">
    <name type="scientific">Porphyridium purpureum</name>
    <name type="common">Red alga</name>
    <name type="synonym">Porphyridium cruentum</name>
    <dbReference type="NCBI Taxonomy" id="35688"/>
    <lineage>
        <taxon>Eukaryota</taxon>
        <taxon>Rhodophyta</taxon>
        <taxon>Bangiophyceae</taxon>
        <taxon>Porphyridiales</taxon>
        <taxon>Porphyridiaceae</taxon>
        <taxon>Porphyridium</taxon>
    </lineage>
</organism>
<keyword evidence="3" id="KW-0378">Hydrolase</keyword>
<evidence type="ECO:0000256" key="1">
    <source>
        <dbReference type="SAM" id="MobiDB-lite"/>
    </source>
</evidence>
<gene>
    <name evidence="3" type="ORF">FVE85_9106</name>
</gene>
<dbReference type="EMBL" id="VRMN01000008">
    <property type="protein sequence ID" value="KAA8492834.1"/>
    <property type="molecule type" value="Genomic_DNA"/>
</dbReference>
<feature type="domain" description="MINDY deubiquitinase" evidence="2">
    <location>
        <begin position="23"/>
        <end position="289"/>
    </location>
</feature>
<dbReference type="OrthoDB" id="10261212at2759"/>
<feature type="compositionally biased region" description="Polar residues" evidence="1">
    <location>
        <begin position="351"/>
        <end position="364"/>
    </location>
</feature>
<reference evidence="4" key="1">
    <citation type="journal article" date="2019" name="Nat. Commun.">
        <title>Expansion of phycobilisome linker gene families in mesophilic red algae.</title>
        <authorList>
            <person name="Lee J."/>
            <person name="Kim D."/>
            <person name="Bhattacharya D."/>
            <person name="Yoon H.S."/>
        </authorList>
    </citation>
    <scope>NUCLEOTIDE SEQUENCE [LARGE SCALE GENOMIC DNA]</scope>
    <source>
        <strain evidence="4">CCMP 1328</strain>
    </source>
</reference>
<dbReference type="GO" id="GO:0004843">
    <property type="term" value="F:cysteine-type deubiquitinase activity"/>
    <property type="evidence" value="ECO:0007669"/>
    <property type="project" value="InterPro"/>
</dbReference>
<dbReference type="GO" id="GO:0071944">
    <property type="term" value="C:cell periphery"/>
    <property type="evidence" value="ECO:0007669"/>
    <property type="project" value="TreeGrafter"/>
</dbReference>
<dbReference type="GO" id="GO:0005829">
    <property type="term" value="C:cytosol"/>
    <property type="evidence" value="ECO:0007669"/>
    <property type="project" value="TreeGrafter"/>
</dbReference>
<evidence type="ECO:0000313" key="3">
    <source>
        <dbReference type="EMBL" id="KAA8492834.1"/>
    </source>
</evidence>
<dbReference type="PANTHER" id="PTHR18063">
    <property type="entry name" value="NF-E2 INDUCIBLE PROTEIN"/>
    <property type="match status" value="1"/>
</dbReference>
<sequence>MDTAPSAGLPDKNPTVEDDHDDVFEVKWLPIAGAEAQPTPICLQNRNGPCPLLAIANALLLRGNIHIVPGTAVVAYGTLVDQMIEYLWSSNQQLNTSQEEETKLNFQHALSEVVAMLPNMRHGADVNVRFDAVDSVEPTRELVCFDLFQLRLLHGWVSDPDLVEIHRVVGSSSFNGLMDLLVRSEEQAMNAGSAAPSETPFDTDAEIARTFLDLTCSQLTDYGLNMLRERMGDGELAVFFRNNHFMTAIKNQNMVYLLVSDFGYKDELGVVWECLDNIHGNTYFVDSHFRPIAADANQQIGSGDPQLMEDEALARALQEEDDRAAAALNKARRARQQGHPGQHAARPTGSAPASTAGANASTGQGRPASTPSAPAGSSRSSSKPKAKVATSSAAKTEEEATCMLM</sequence>
<dbReference type="InterPro" id="IPR033979">
    <property type="entry name" value="MINDY_domain"/>
</dbReference>
<evidence type="ECO:0000259" key="2">
    <source>
        <dbReference type="Pfam" id="PF04424"/>
    </source>
</evidence>